<dbReference type="Gene3D" id="1.10.238.10">
    <property type="entry name" value="EF-hand"/>
    <property type="match status" value="1"/>
</dbReference>
<keyword evidence="9" id="KW-1185">Reference proteome</keyword>
<dbReference type="EMBL" id="CAUYUJ010003344">
    <property type="protein sequence ID" value="CAK0804941.1"/>
    <property type="molecule type" value="Genomic_DNA"/>
</dbReference>
<keyword evidence="5 6" id="KW-0472">Membrane</keyword>
<dbReference type="InterPro" id="IPR011992">
    <property type="entry name" value="EF-hand-dom_pair"/>
</dbReference>
<keyword evidence="3" id="KW-0106">Calcium</keyword>
<comment type="subcellular location">
    <subcellularLocation>
        <location evidence="1">Membrane</location>
        <topology evidence="1">Multi-pass membrane protein</topology>
    </subcellularLocation>
</comment>
<name>A0ABN9QN50_9DINO</name>
<organism evidence="8 9">
    <name type="scientific">Prorocentrum cordatum</name>
    <dbReference type="NCBI Taxonomy" id="2364126"/>
    <lineage>
        <taxon>Eukaryota</taxon>
        <taxon>Sar</taxon>
        <taxon>Alveolata</taxon>
        <taxon>Dinophyceae</taxon>
        <taxon>Prorocentrales</taxon>
        <taxon>Prorocentraceae</taxon>
        <taxon>Prorocentrum</taxon>
    </lineage>
</organism>
<feature type="transmembrane region" description="Helical" evidence="6">
    <location>
        <begin position="69"/>
        <end position="91"/>
    </location>
</feature>
<gene>
    <name evidence="8" type="ORF">PCOR1329_LOCUS11611</name>
</gene>
<protein>
    <recommendedName>
        <fullName evidence="7">EF-hand domain-containing protein</fullName>
    </recommendedName>
</protein>
<evidence type="ECO:0000313" key="8">
    <source>
        <dbReference type="EMBL" id="CAK0804941.1"/>
    </source>
</evidence>
<dbReference type="PROSITE" id="PS00018">
    <property type="entry name" value="EF_HAND_1"/>
    <property type="match status" value="1"/>
</dbReference>
<evidence type="ECO:0000313" key="9">
    <source>
        <dbReference type="Proteomes" id="UP001189429"/>
    </source>
</evidence>
<proteinExistence type="predicted"/>
<dbReference type="PANTHER" id="PTHR10037">
    <property type="entry name" value="VOLTAGE-GATED CATION CHANNEL CALCIUM AND SODIUM"/>
    <property type="match status" value="1"/>
</dbReference>
<dbReference type="Proteomes" id="UP001189429">
    <property type="component" value="Unassembled WGS sequence"/>
</dbReference>
<evidence type="ECO:0000256" key="2">
    <source>
        <dbReference type="ARBA" id="ARBA00022692"/>
    </source>
</evidence>
<dbReference type="InterPro" id="IPR027359">
    <property type="entry name" value="Volt_channel_dom_sf"/>
</dbReference>
<evidence type="ECO:0000256" key="3">
    <source>
        <dbReference type="ARBA" id="ARBA00022837"/>
    </source>
</evidence>
<evidence type="ECO:0000256" key="4">
    <source>
        <dbReference type="ARBA" id="ARBA00022989"/>
    </source>
</evidence>
<sequence>MPRTDRMVRSGWFEAFVGGLIMANGVTIGWSISLDDRAPGYLEVLEHMFTAVFCLEVVLRLASAGWTWIFLGANALEVCIIVLTGIVPLWILKPAGFESPVVRALQTLRVIRLIRLVRMVRTYKAFRVLWELITGVTETQLTLMWIWVTLGFVTFVFAVFAVQLIYKSATFAGDPVAEEYFGDVPKAMITLFQVTTLDSWYSVARPLMKKSGWVGLGFVVAIMILVMALLNLIVAVIVNNFFARKEQDSELQAADQVAKKDKAVRQLRDLLSKMDEDGSGMISYEEYANAVNCSAELRDMLSAELGIGHGDELSVWDDIMPRSRHGEISIAEFTHSLRMMSGEAKARESFRITRLAAKQNERLKRLQWRIRHSAESARKLRMECQDVQDEVCLLLQSCGEFVGYAGRCVPGKPARFSEGDLAERVEQLQDRCAAGTSREALQRYRARDAGAIAQQAR</sequence>
<feature type="transmembrane region" description="Helical" evidence="6">
    <location>
        <begin position="44"/>
        <end position="62"/>
    </location>
</feature>
<dbReference type="PROSITE" id="PS50222">
    <property type="entry name" value="EF_HAND_2"/>
    <property type="match status" value="1"/>
</dbReference>
<dbReference type="Gene3D" id="1.20.120.350">
    <property type="entry name" value="Voltage-gated potassium channels. Chain C"/>
    <property type="match status" value="1"/>
</dbReference>
<dbReference type="PANTHER" id="PTHR10037:SF62">
    <property type="entry name" value="SODIUM CHANNEL PROTEIN 60E"/>
    <property type="match status" value="1"/>
</dbReference>
<feature type="transmembrane region" description="Helical" evidence="6">
    <location>
        <begin position="12"/>
        <end position="32"/>
    </location>
</feature>
<dbReference type="SUPFAM" id="SSF47473">
    <property type="entry name" value="EF-hand"/>
    <property type="match status" value="1"/>
</dbReference>
<dbReference type="InterPro" id="IPR005821">
    <property type="entry name" value="Ion_trans_dom"/>
</dbReference>
<feature type="domain" description="EF-hand" evidence="7">
    <location>
        <begin position="262"/>
        <end position="297"/>
    </location>
</feature>
<dbReference type="InterPro" id="IPR018247">
    <property type="entry name" value="EF_Hand_1_Ca_BS"/>
</dbReference>
<dbReference type="SUPFAM" id="SSF81324">
    <property type="entry name" value="Voltage-gated potassium channels"/>
    <property type="match status" value="1"/>
</dbReference>
<evidence type="ECO:0000259" key="7">
    <source>
        <dbReference type="PROSITE" id="PS50222"/>
    </source>
</evidence>
<evidence type="ECO:0000256" key="5">
    <source>
        <dbReference type="ARBA" id="ARBA00023136"/>
    </source>
</evidence>
<keyword evidence="4 6" id="KW-1133">Transmembrane helix</keyword>
<evidence type="ECO:0000256" key="1">
    <source>
        <dbReference type="ARBA" id="ARBA00004141"/>
    </source>
</evidence>
<accession>A0ABN9QN50</accession>
<feature type="transmembrane region" description="Helical" evidence="6">
    <location>
        <begin position="144"/>
        <end position="166"/>
    </location>
</feature>
<dbReference type="InterPro" id="IPR002048">
    <property type="entry name" value="EF_hand_dom"/>
</dbReference>
<reference evidence="8" key="1">
    <citation type="submission" date="2023-10" db="EMBL/GenBank/DDBJ databases">
        <authorList>
            <person name="Chen Y."/>
            <person name="Shah S."/>
            <person name="Dougan E. K."/>
            <person name="Thang M."/>
            <person name="Chan C."/>
        </authorList>
    </citation>
    <scope>NUCLEOTIDE SEQUENCE [LARGE SCALE GENOMIC DNA]</scope>
</reference>
<feature type="transmembrane region" description="Helical" evidence="6">
    <location>
        <begin position="213"/>
        <end position="238"/>
    </location>
</feature>
<dbReference type="Gene3D" id="1.10.287.70">
    <property type="match status" value="1"/>
</dbReference>
<keyword evidence="2 6" id="KW-0812">Transmembrane</keyword>
<dbReference type="Pfam" id="PF00520">
    <property type="entry name" value="Ion_trans"/>
    <property type="match status" value="1"/>
</dbReference>
<evidence type="ECO:0000256" key="6">
    <source>
        <dbReference type="SAM" id="Phobius"/>
    </source>
</evidence>
<comment type="caution">
    <text evidence="8">The sequence shown here is derived from an EMBL/GenBank/DDBJ whole genome shotgun (WGS) entry which is preliminary data.</text>
</comment>
<dbReference type="InterPro" id="IPR043203">
    <property type="entry name" value="VGCC_Ca_Na"/>
</dbReference>